<dbReference type="InterPro" id="IPR002525">
    <property type="entry name" value="Transp_IS110-like_N"/>
</dbReference>
<feature type="non-terminal residue" evidence="3">
    <location>
        <position position="380"/>
    </location>
</feature>
<name>A0A0F8XM83_9ZZZZ</name>
<evidence type="ECO:0000259" key="2">
    <source>
        <dbReference type="Pfam" id="PF02371"/>
    </source>
</evidence>
<reference evidence="3" key="1">
    <citation type="journal article" date="2015" name="Nature">
        <title>Complex archaea that bridge the gap between prokaryotes and eukaryotes.</title>
        <authorList>
            <person name="Spang A."/>
            <person name="Saw J.H."/>
            <person name="Jorgensen S.L."/>
            <person name="Zaremba-Niedzwiedzka K."/>
            <person name="Martijn J."/>
            <person name="Lind A.E."/>
            <person name="van Eijk R."/>
            <person name="Schleper C."/>
            <person name="Guy L."/>
            <person name="Ettema T.J."/>
        </authorList>
    </citation>
    <scope>NUCLEOTIDE SEQUENCE</scope>
</reference>
<dbReference type="PANTHER" id="PTHR33055:SF3">
    <property type="entry name" value="PUTATIVE TRANSPOSASE FOR IS117-RELATED"/>
    <property type="match status" value="1"/>
</dbReference>
<dbReference type="InterPro" id="IPR003346">
    <property type="entry name" value="Transposase_20"/>
</dbReference>
<dbReference type="GO" id="GO:0004803">
    <property type="term" value="F:transposase activity"/>
    <property type="evidence" value="ECO:0007669"/>
    <property type="project" value="InterPro"/>
</dbReference>
<evidence type="ECO:0000313" key="3">
    <source>
        <dbReference type="EMBL" id="KKK70078.1"/>
    </source>
</evidence>
<dbReference type="Pfam" id="PF01548">
    <property type="entry name" value="DEDD_Tnp_IS110"/>
    <property type="match status" value="1"/>
</dbReference>
<gene>
    <name evidence="3" type="ORF">LCGC14_2927600</name>
</gene>
<organism evidence="3">
    <name type="scientific">marine sediment metagenome</name>
    <dbReference type="NCBI Taxonomy" id="412755"/>
    <lineage>
        <taxon>unclassified sequences</taxon>
        <taxon>metagenomes</taxon>
        <taxon>ecological metagenomes</taxon>
    </lineage>
</organism>
<dbReference type="Pfam" id="PF02371">
    <property type="entry name" value="Transposase_20"/>
    <property type="match status" value="1"/>
</dbReference>
<dbReference type="EMBL" id="LAZR01058352">
    <property type="protein sequence ID" value="KKK70078.1"/>
    <property type="molecule type" value="Genomic_DNA"/>
</dbReference>
<protein>
    <submittedName>
        <fullName evidence="3">Uncharacterized protein</fullName>
    </submittedName>
</protein>
<feature type="non-terminal residue" evidence="3">
    <location>
        <position position="1"/>
    </location>
</feature>
<proteinExistence type="predicted"/>
<evidence type="ECO:0000259" key="1">
    <source>
        <dbReference type="Pfam" id="PF01548"/>
    </source>
</evidence>
<comment type="caution">
    <text evidence="3">The sequence shown here is derived from an EMBL/GenBank/DDBJ whole genome shotgun (WGS) entry which is preliminary data.</text>
</comment>
<dbReference type="GO" id="GO:0003677">
    <property type="term" value="F:DNA binding"/>
    <property type="evidence" value="ECO:0007669"/>
    <property type="project" value="InterPro"/>
</dbReference>
<dbReference type="GO" id="GO:0006313">
    <property type="term" value="P:DNA transposition"/>
    <property type="evidence" value="ECO:0007669"/>
    <property type="project" value="InterPro"/>
</dbReference>
<dbReference type="NCBIfam" id="NF033542">
    <property type="entry name" value="transpos_IS110"/>
    <property type="match status" value="1"/>
</dbReference>
<dbReference type="AlphaFoldDB" id="A0A0F8XM83"/>
<accession>A0A0F8XM83</accession>
<feature type="domain" description="Transposase IS116/IS110/IS902 C-terminal" evidence="2">
    <location>
        <begin position="234"/>
        <end position="306"/>
    </location>
</feature>
<feature type="domain" description="Transposase IS110-like N-terminal" evidence="1">
    <location>
        <begin position="18"/>
        <end position="165"/>
    </location>
</feature>
<dbReference type="PANTHER" id="PTHR33055">
    <property type="entry name" value="TRANSPOSASE FOR INSERTION SEQUENCE ELEMENT IS1111A"/>
    <property type="match status" value="1"/>
</dbReference>
<sequence>AVYNGKDRSIMENSITYVAMDTHKKEHKVALHYPGDEQIVQFAVKNTARDIKKMVNKIKKKAPADVKFCYEAGVCGFTLKRRIEALGCKCTVIAPSLTPIKPGDRVKTDRRDAVKLLAMFKAGLLTEVHAPDQKQEAARELTRCRQTAQENLKRIRHQLLKFLTRHGYVYTEGNHWTLKHLHWLRSLEFDLPSLRDVFDSYFTEMQHCLQRLVSLDKEVAKLAESKSYKKVVGLLRCFHGIDTLTAITVITEIFEFGRFSSPGELMSYLGLTCCEDSSGQKERKGPITKAGNKRVRRLLIEASWHYRHPYITRSKALRKRRKDQPQWAIDISDKAGQRLRKRYWYLVNHGKPPCVAAVAIARELAGFIWSVFNEYQIRNQ</sequence>
<dbReference type="InterPro" id="IPR047650">
    <property type="entry name" value="Transpos_IS110"/>
</dbReference>